<protein>
    <submittedName>
        <fullName evidence="10">ABC transporter ATP-binding protein</fullName>
    </submittedName>
</protein>
<proteinExistence type="inferred from homology"/>
<dbReference type="PANTHER" id="PTHR42711:SF5">
    <property type="entry name" value="ABC TRANSPORTER ATP-BINDING PROTEIN NATA"/>
    <property type="match status" value="1"/>
</dbReference>
<evidence type="ECO:0000256" key="6">
    <source>
        <dbReference type="ARBA" id="ARBA00022840"/>
    </source>
</evidence>
<dbReference type="PROSITE" id="PS00211">
    <property type="entry name" value="ABC_TRANSPORTER_1"/>
    <property type="match status" value="1"/>
</dbReference>
<dbReference type="EMBL" id="JAHEAC010000012">
    <property type="protein sequence ID" value="MBX8643572.1"/>
    <property type="molecule type" value="Genomic_DNA"/>
</dbReference>
<dbReference type="InterPro" id="IPR017871">
    <property type="entry name" value="ABC_transporter-like_CS"/>
</dbReference>
<evidence type="ECO:0000256" key="7">
    <source>
        <dbReference type="ARBA" id="ARBA00022967"/>
    </source>
</evidence>
<dbReference type="EMBL" id="JAGVSJ010000003">
    <property type="protein sequence ID" value="MBX8631299.1"/>
    <property type="molecule type" value="Genomic_DNA"/>
</dbReference>
<keyword evidence="7" id="KW-1278">Translocase</keyword>
<organism evidence="10 12">
    <name type="scientific">Candidatus Sysuiplasma superficiale</name>
    <dbReference type="NCBI Taxonomy" id="2823368"/>
    <lineage>
        <taxon>Archaea</taxon>
        <taxon>Methanobacteriati</taxon>
        <taxon>Thermoplasmatota</taxon>
        <taxon>Thermoplasmata</taxon>
        <taxon>Candidatus Sysuiplasmatales</taxon>
        <taxon>Candidatus Sysuiplasmataceae</taxon>
        <taxon>Candidatus Sysuiplasma</taxon>
    </lineage>
</organism>
<dbReference type="GO" id="GO:0016887">
    <property type="term" value="F:ATP hydrolysis activity"/>
    <property type="evidence" value="ECO:0007669"/>
    <property type="project" value="InterPro"/>
</dbReference>
<dbReference type="Gene3D" id="3.40.50.300">
    <property type="entry name" value="P-loop containing nucleotide triphosphate hydrolases"/>
    <property type="match status" value="1"/>
</dbReference>
<accession>A0A8J7YJ00</accession>
<dbReference type="InterPro" id="IPR027417">
    <property type="entry name" value="P-loop_NTPase"/>
</dbReference>
<comment type="subcellular location">
    <subcellularLocation>
        <location evidence="1">Cell membrane</location>
    </subcellularLocation>
</comment>
<name>A0A8J7YJ00_9ARCH</name>
<evidence type="ECO:0000256" key="1">
    <source>
        <dbReference type="ARBA" id="ARBA00004236"/>
    </source>
</evidence>
<evidence type="ECO:0000256" key="2">
    <source>
        <dbReference type="ARBA" id="ARBA00005417"/>
    </source>
</evidence>
<dbReference type="GO" id="GO:0005524">
    <property type="term" value="F:ATP binding"/>
    <property type="evidence" value="ECO:0007669"/>
    <property type="project" value="UniProtKB-KW"/>
</dbReference>
<feature type="domain" description="ABC transporter" evidence="9">
    <location>
        <begin position="8"/>
        <end position="233"/>
    </location>
</feature>
<comment type="caution">
    <text evidence="10">The sequence shown here is derived from an EMBL/GenBank/DDBJ whole genome shotgun (WGS) entry which is preliminary data.</text>
</comment>
<dbReference type="InterPro" id="IPR050763">
    <property type="entry name" value="ABC_transporter_ATP-binding"/>
</dbReference>
<keyword evidence="5" id="KW-0547">Nucleotide-binding</keyword>
<evidence type="ECO:0000259" key="9">
    <source>
        <dbReference type="PROSITE" id="PS50893"/>
    </source>
</evidence>
<keyword evidence="8" id="KW-0472">Membrane</keyword>
<dbReference type="GO" id="GO:0005886">
    <property type="term" value="C:plasma membrane"/>
    <property type="evidence" value="ECO:0007669"/>
    <property type="project" value="UniProtKB-SubCell"/>
</dbReference>
<dbReference type="Proteomes" id="UP000750197">
    <property type="component" value="Unassembled WGS sequence"/>
</dbReference>
<evidence type="ECO:0000313" key="12">
    <source>
        <dbReference type="Proteomes" id="UP000716004"/>
    </source>
</evidence>
<dbReference type="Proteomes" id="UP000716004">
    <property type="component" value="Unassembled WGS sequence"/>
</dbReference>
<keyword evidence="3" id="KW-0813">Transport</keyword>
<evidence type="ECO:0000256" key="8">
    <source>
        <dbReference type="ARBA" id="ARBA00023136"/>
    </source>
</evidence>
<comment type="similarity">
    <text evidence="2">Belongs to the ABC transporter superfamily.</text>
</comment>
<dbReference type="FunFam" id="3.40.50.300:FF:000589">
    <property type="entry name" value="ABC transporter, ATP-binding subunit"/>
    <property type="match status" value="1"/>
</dbReference>
<reference evidence="10" key="1">
    <citation type="submission" date="2021-04" db="EMBL/GenBank/DDBJ databases">
        <title>Genomic insights into ecological role and evolution of a novel Thermoplasmata order Candidatus Sysuiplasmatales.</title>
        <authorList>
            <person name="Yuan Y."/>
        </authorList>
    </citation>
    <scope>NUCLEOTIDE SEQUENCE</scope>
    <source>
        <strain evidence="11">TUT19-bin139</strain>
        <strain evidence="10">YP2-bin.285</strain>
    </source>
</reference>
<dbReference type="Pfam" id="PF00005">
    <property type="entry name" value="ABC_tran"/>
    <property type="match status" value="1"/>
</dbReference>
<keyword evidence="4" id="KW-1003">Cell membrane</keyword>
<evidence type="ECO:0000313" key="10">
    <source>
        <dbReference type="EMBL" id="MBX8631299.1"/>
    </source>
</evidence>
<evidence type="ECO:0000313" key="11">
    <source>
        <dbReference type="EMBL" id="MBX8643572.1"/>
    </source>
</evidence>
<gene>
    <name evidence="10" type="ORF">J9259_02080</name>
    <name evidence="11" type="ORF">KIY12_02420</name>
</gene>
<evidence type="ECO:0000256" key="3">
    <source>
        <dbReference type="ARBA" id="ARBA00022448"/>
    </source>
</evidence>
<dbReference type="CDD" id="cd03230">
    <property type="entry name" value="ABC_DR_subfamily_A"/>
    <property type="match status" value="1"/>
</dbReference>
<dbReference type="PANTHER" id="PTHR42711">
    <property type="entry name" value="ABC TRANSPORTER ATP-BINDING PROTEIN"/>
    <property type="match status" value="1"/>
</dbReference>
<sequence>MGDYAYAVETVDLVKNYGSLVAVDHLNLRIRKGEVYSLLGPNGAGKTTTIEMLEGMRKRTSGDIRILGLDPWKNAQRIRRKVGIIPQDFNFMGKIKPGEAIRHYCRLFGIPDRSGELLELVDLRDMSDMYFERLSGGQKQKLGLCLALVNNPELIFLDEPTTGLDPQARRNMWEVIRKLRSEGRTILLTTHYLEEAEMLADRVGIVNHGRMIAEGSPADIIREHGSGRVLSINGDAELARDISAATGRECISENGIIDIRIKDNSDIIEILKMAASRGNDLSRLELRQEGLEDVFVRMVGKVEAD</sequence>
<evidence type="ECO:0000256" key="5">
    <source>
        <dbReference type="ARBA" id="ARBA00022741"/>
    </source>
</evidence>
<dbReference type="InterPro" id="IPR003593">
    <property type="entry name" value="AAA+_ATPase"/>
</dbReference>
<keyword evidence="6 10" id="KW-0067">ATP-binding</keyword>
<dbReference type="InterPro" id="IPR003439">
    <property type="entry name" value="ABC_transporter-like_ATP-bd"/>
</dbReference>
<dbReference type="SUPFAM" id="SSF52540">
    <property type="entry name" value="P-loop containing nucleoside triphosphate hydrolases"/>
    <property type="match status" value="1"/>
</dbReference>
<dbReference type="AlphaFoldDB" id="A0A8J7YJ00"/>
<dbReference type="SMART" id="SM00382">
    <property type="entry name" value="AAA"/>
    <property type="match status" value="1"/>
</dbReference>
<dbReference type="PROSITE" id="PS50893">
    <property type="entry name" value="ABC_TRANSPORTER_2"/>
    <property type="match status" value="1"/>
</dbReference>
<evidence type="ECO:0000256" key="4">
    <source>
        <dbReference type="ARBA" id="ARBA00022475"/>
    </source>
</evidence>